<comment type="pathway">
    <text evidence="9">Cofactor biosynthesis; coenzyme A biosynthesis; CoA from (R)-pantothenate: step 4/5.</text>
</comment>
<evidence type="ECO:0000256" key="8">
    <source>
        <dbReference type="ARBA" id="ARBA00029346"/>
    </source>
</evidence>
<evidence type="ECO:0000256" key="1">
    <source>
        <dbReference type="ARBA" id="ARBA00022490"/>
    </source>
</evidence>
<keyword evidence="3 9" id="KW-0548">Nucleotidyltransferase</keyword>
<gene>
    <name evidence="9 11" type="primary">coaD</name>
    <name evidence="11" type="ORF">MTO99_06470</name>
</gene>
<protein>
    <recommendedName>
        <fullName evidence="9">Phosphopantetheine adenylyltransferase</fullName>
        <ecNumber evidence="9">2.7.7.3</ecNumber>
    </recommendedName>
    <alternativeName>
        <fullName evidence="9">Dephospho-CoA pyrophosphorylase</fullName>
    </alternativeName>
    <alternativeName>
        <fullName evidence="9">Pantetheine-phosphate adenylyltransferase</fullName>
        <shortName evidence="9">PPAT</shortName>
    </alternativeName>
</protein>
<dbReference type="NCBIfam" id="TIGR00125">
    <property type="entry name" value="cyt_tran_rel"/>
    <property type="match status" value="1"/>
</dbReference>
<proteinExistence type="inferred from homology"/>
<feature type="binding site" evidence="9">
    <location>
        <position position="78"/>
    </location>
    <ligand>
        <name>substrate</name>
    </ligand>
</feature>
<feature type="binding site" evidence="9">
    <location>
        <begin position="10"/>
        <end position="11"/>
    </location>
    <ligand>
        <name>ATP</name>
        <dbReference type="ChEBI" id="CHEBI:30616"/>
    </ligand>
</feature>
<dbReference type="Gene3D" id="3.40.50.620">
    <property type="entry name" value="HUPs"/>
    <property type="match status" value="1"/>
</dbReference>
<dbReference type="PANTHER" id="PTHR21342:SF1">
    <property type="entry name" value="PHOSPHOPANTETHEINE ADENYLYLTRANSFERASE"/>
    <property type="match status" value="1"/>
</dbReference>
<dbReference type="CDD" id="cd02163">
    <property type="entry name" value="PPAT"/>
    <property type="match status" value="1"/>
</dbReference>
<organism evidence="11 12">
    <name type="scientific">Agromyces larvae</name>
    <dbReference type="NCBI Taxonomy" id="2929802"/>
    <lineage>
        <taxon>Bacteria</taxon>
        <taxon>Bacillati</taxon>
        <taxon>Actinomycetota</taxon>
        <taxon>Actinomycetes</taxon>
        <taxon>Micrococcales</taxon>
        <taxon>Microbacteriaceae</taxon>
        <taxon>Agromyces</taxon>
    </lineage>
</organism>
<dbReference type="InterPro" id="IPR004821">
    <property type="entry name" value="Cyt_trans-like"/>
</dbReference>
<dbReference type="EC" id="2.7.7.3" evidence="9"/>
<dbReference type="RefSeq" id="WP_243557961.1">
    <property type="nucleotide sequence ID" value="NZ_CP094528.1"/>
</dbReference>
<dbReference type="PANTHER" id="PTHR21342">
    <property type="entry name" value="PHOSPHOPANTETHEINE ADENYLYLTRANSFERASE"/>
    <property type="match status" value="1"/>
</dbReference>
<feature type="binding site" evidence="9">
    <location>
        <position position="10"/>
    </location>
    <ligand>
        <name>substrate</name>
    </ligand>
</feature>
<feature type="binding site" evidence="9">
    <location>
        <begin position="93"/>
        <end position="95"/>
    </location>
    <ligand>
        <name>ATP</name>
        <dbReference type="ChEBI" id="CHEBI:30616"/>
    </ligand>
</feature>
<sequence>MQRIAVVPGSFDPVTLGHLDVIERAASLYDELHVVVVHNPDKNALLPIAQRVALIEQAVSDAGIPGRIVVASWSMGLLVDYCSDVGASVLVKGIRSQVDVAYETPMAIVNRHLAGVETVFLLPDPAHALVSSSLVRQVASLGGDVTPYVPGAVAEYLAGARLP</sequence>
<comment type="similarity">
    <text evidence="9">Belongs to the bacterial CoaD family.</text>
</comment>
<keyword evidence="6 9" id="KW-0460">Magnesium</keyword>
<feature type="domain" description="Cytidyltransferase-like" evidence="10">
    <location>
        <begin position="7"/>
        <end position="137"/>
    </location>
</feature>
<dbReference type="GO" id="GO:0004595">
    <property type="term" value="F:pantetheine-phosphate adenylyltransferase activity"/>
    <property type="evidence" value="ECO:0007669"/>
    <property type="project" value="UniProtKB-EC"/>
</dbReference>
<feature type="binding site" evidence="9">
    <location>
        <position position="92"/>
    </location>
    <ligand>
        <name>substrate</name>
    </ligand>
</feature>
<keyword evidence="5 9" id="KW-0067">ATP-binding</keyword>
<dbReference type="PRINTS" id="PR01020">
    <property type="entry name" value="LPSBIOSNTHSS"/>
</dbReference>
<feature type="binding site" evidence="9">
    <location>
        <position position="103"/>
    </location>
    <ligand>
        <name>ATP</name>
        <dbReference type="ChEBI" id="CHEBI:30616"/>
    </ligand>
</feature>
<accession>A0ABY4C9P5</accession>
<keyword evidence="7 9" id="KW-0173">Coenzyme A biosynthesis</keyword>
<evidence type="ECO:0000256" key="9">
    <source>
        <dbReference type="HAMAP-Rule" id="MF_00151"/>
    </source>
</evidence>
<dbReference type="HAMAP" id="MF_00151">
    <property type="entry name" value="PPAT_bact"/>
    <property type="match status" value="1"/>
</dbReference>
<evidence type="ECO:0000313" key="11">
    <source>
        <dbReference type="EMBL" id="UOE45400.1"/>
    </source>
</evidence>
<dbReference type="SUPFAM" id="SSF52374">
    <property type="entry name" value="Nucleotidylyl transferase"/>
    <property type="match status" value="1"/>
</dbReference>
<evidence type="ECO:0000259" key="10">
    <source>
        <dbReference type="Pfam" id="PF01467"/>
    </source>
</evidence>
<dbReference type="NCBIfam" id="TIGR01510">
    <property type="entry name" value="coaD_prev_kdtB"/>
    <property type="match status" value="1"/>
</dbReference>
<comment type="cofactor">
    <cofactor evidence="9">
        <name>Mg(2+)</name>
        <dbReference type="ChEBI" id="CHEBI:18420"/>
    </cofactor>
</comment>
<feature type="binding site" evidence="9">
    <location>
        <position position="18"/>
    </location>
    <ligand>
        <name>ATP</name>
        <dbReference type="ChEBI" id="CHEBI:30616"/>
    </ligand>
</feature>
<comment type="function">
    <text evidence="9">Reversibly transfers an adenylyl group from ATP to 4'-phosphopantetheine, yielding dephospho-CoA (dPCoA) and pyrophosphate.</text>
</comment>
<comment type="subcellular location">
    <subcellularLocation>
        <location evidence="9">Cytoplasm</location>
    </subcellularLocation>
</comment>
<comment type="subunit">
    <text evidence="9">Homohexamer.</text>
</comment>
<evidence type="ECO:0000313" key="12">
    <source>
        <dbReference type="Proteomes" id="UP000832097"/>
    </source>
</evidence>
<keyword evidence="12" id="KW-1185">Reference proteome</keyword>
<evidence type="ECO:0000256" key="3">
    <source>
        <dbReference type="ARBA" id="ARBA00022695"/>
    </source>
</evidence>
<evidence type="ECO:0000256" key="2">
    <source>
        <dbReference type="ARBA" id="ARBA00022679"/>
    </source>
</evidence>
<keyword evidence="1 9" id="KW-0963">Cytoplasm</keyword>
<feature type="binding site" evidence="9">
    <location>
        <begin position="127"/>
        <end position="133"/>
    </location>
    <ligand>
        <name>ATP</name>
        <dbReference type="ChEBI" id="CHEBI:30616"/>
    </ligand>
</feature>
<feature type="site" description="Transition state stabilizer" evidence="9">
    <location>
        <position position="18"/>
    </location>
</feature>
<keyword evidence="2 9" id="KW-0808">Transferase</keyword>
<feature type="binding site" evidence="9">
    <location>
        <position position="42"/>
    </location>
    <ligand>
        <name>substrate</name>
    </ligand>
</feature>
<dbReference type="InterPro" id="IPR014729">
    <property type="entry name" value="Rossmann-like_a/b/a_fold"/>
</dbReference>
<reference evidence="11 12" key="1">
    <citation type="submission" date="2022-03" db="EMBL/GenBank/DDBJ databases">
        <title>Mucilaginibacter sp. isolated from the gut of Protaetia brevitarsis seulensis larvae.</title>
        <authorList>
            <person name="Won M."/>
            <person name="Kim S.-J."/>
            <person name="Kwon S.-W."/>
        </authorList>
    </citation>
    <scope>NUCLEOTIDE SEQUENCE [LARGE SCALE GENOMIC DNA]</scope>
    <source>
        <strain evidence="11 12">CFWR-12</strain>
    </source>
</reference>
<dbReference type="Proteomes" id="UP000832097">
    <property type="component" value="Chromosome"/>
</dbReference>
<comment type="catalytic activity">
    <reaction evidence="8 9">
        <text>(R)-4'-phosphopantetheine + ATP + H(+) = 3'-dephospho-CoA + diphosphate</text>
        <dbReference type="Rhea" id="RHEA:19801"/>
        <dbReference type="ChEBI" id="CHEBI:15378"/>
        <dbReference type="ChEBI" id="CHEBI:30616"/>
        <dbReference type="ChEBI" id="CHEBI:33019"/>
        <dbReference type="ChEBI" id="CHEBI:57328"/>
        <dbReference type="ChEBI" id="CHEBI:61723"/>
        <dbReference type="EC" id="2.7.7.3"/>
    </reaction>
</comment>
<evidence type="ECO:0000256" key="6">
    <source>
        <dbReference type="ARBA" id="ARBA00022842"/>
    </source>
</evidence>
<name>A0ABY4C9P5_9MICO</name>
<dbReference type="InterPro" id="IPR001980">
    <property type="entry name" value="PPAT"/>
</dbReference>
<evidence type="ECO:0000256" key="7">
    <source>
        <dbReference type="ARBA" id="ARBA00022993"/>
    </source>
</evidence>
<dbReference type="EMBL" id="CP094528">
    <property type="protein sequence ID" value="UOE45400.1"/>
    <property type="molecule type" value="Genomic_DNA"/>
</dbReference>
<keyword evidence="4 9" id="KW-0547">Nucleotide-binding</keyword>
<evidence type="ECO:0000256" key="4">
    <source>
        <dbReference type="ARBA" id="ARBA00022741"/>
    </source>
</evidence>
<dbReference type="Pfam" id="PF01467">
    <property type="entry name" value="CTP_transf_like"/>
    <property type="match status" value="1"/>
</dbReference>
<evidence type="ECO:0000256" key="5">
    <source>
        <dbReference type="ARBA" id="ARBA00022840"/>
    </source>
</evidence>